<accession>A0A1A8SAH7</accession>
<reference evidence="3" key="1">
    <citation type="submission" date="2016-05" db="EMBL/GenBank/DDBJ databases">
        <authorList>
            <person name="Lavstsen T."/>
            <person name="Jespersen J.S."/>
        </authorList>
    </citation>
    <scope>NUCLEOTIDE SEQUENCE</scope>
    <source>
        <tissue evidence="3">Brain</tissue>
    </source>
</reference>
<protein>
    <recommendedName>
        <fullName evidence="1">Gypsy retrotransposon integrase-like protein 1</fullName>
    </recommendedName>
</protein>
<dbReference type="FunFam" id="1.10.340.70:FF:000001">
    <property type="entry name" value="Retrovirus-related Pol polyprotein from transposon gypsy-like Protein"/>
    <property type="match status" value="1"/>
</dbReference>
<dbReference type="Gene3D" id="1.10.340.70">
    <property type="match status" value="1"/>
</dbReference>
<feature type="domain" description="Integrase zinc-binding" evidence="2">
    <location>
        <begin position="12"/>
        <end position="68"/>
    </location>
</feature>
<reference evidence="3" key="2">
    <citation type="submission" date="2016-06" db="EMBL/GenBank/DDBJ databases">
        <title>The genome of a short-lived fish provides insights into sex chromosome evolution and the genetic control of aging.</title>
        <authorList>
            <person name="Reichwald K."/>
            <person name="Felder M."/>
            <person name="Petzold A."/>
            <person name="Koch P."/>
            <person name="Groth M."/>
            <person name="Platzer M."/>
        </authorList>
    </citation>
    <scope>NUCLEOTIDE SEQUENCE</scope>
    <source>
        <tissue evidence="3">Brain</tissue>
    </source>
</reference>
<feature type="non-terminal residue" evidence="3">
    <location>
        <position position="75"/>
    </location>
</feature>
<organism evidence="3">
    <name type="scientific">Nothobranchius rachovii</name>
    <name type="common">bluefin notho</name>
    <dbReference type="NCBI Taxonomy" id="451742"/>
    <lineage>
        <taxon>Eukaryota</taxon>
        <taxon>Metazoa</taxon>
        <taxon>Chordata</taxon>
        <taxon>Craniata</taxon>
        <taxon>Vertebrata</taxon>
        <taxon>Euteleostomi</taxon>
        <taxon>Actinopterygii</taxon>
        <taxon>Neopterygii</taxon>
        <taxon>Teleostei</taxon>
        <taxon>Neoteleostei</taxon>
        <taxon>Acanthomorphata</taxon>
        <taxon>Ovalentaria</taxon>
        <taxon>Atherinomorphae</taxon>
        <taxon>Cyprinodontiformes</taxon>
        <taxon>Nothobranchiidae</taxon>
        <taxon>Nothobranchius</taxon>
    </lineage>
</organism>
<evidence type="ECO:0000256" key="1">
    <source>
        <dbReference type="ARBA" id="ARBA00039658"/>
    </source>
</evidence>
<gene>
    <name evidence="3" type="primary">CR762486.1</name>
</gene>
<dbReference type="AlphaFoldDB" id="A0A1A8SAH7"/>
<name>A0A1A8SAH7_9TELE</name>
<dbReference type="InterPro" id="IPR041588">
    <property type="entry name" value="Integrase_H2C2"/>
</dbReference>
<feature type="non-terminal residue" evidence="3">
    <location>
        <position position="1"/>
    </location>
</feature>
<dbReference type="EMBL" id="HAEI01012091">
    <property type="protein sequence ID" value="SBS14559.1"/>
    <property type="molecule type" value="Transcribed_RNA"/>
</dbReference>
<evidence type="ECO:0000259" key="2">
    <source>
        <dbReference type="Pfam" id="PF17921"/>
    </source>
</evidence>
<dbReference type="Pfam" id="PF17921">
    <property type="entry name" value="Integrase_H2C2"/>
    <property type="match status" value="1"/>
</dbReference>
<sequence>PNSLKAKVLVGQQQANEIFLDCHAASRGAHCGQKKTREAISKRFFWPGMSEDITLWVSHCVECQASKTVIKQKVE</sequence>
<evidence type="ECO:0000313" key="3">
    <source>
        <dbReference type="EMBL" id="SBS14559.1"/>
    </source>
</evidence>
<proteinExistence type="predicted"/>